<dbReference type="Pfam" id="PF07949">
    <property type="entry name" value="YbbR"/>
    <property type="match status" value="2"/>
</dbReference>
<dbReference type="PANTHER" id="PTHR37804">
    <property type="entry name" value="CDAA REGULATORY PROTEIN CDAR"/>
    <property type="match status" value="1"/>
</dbReference>
<keyword evidence="1" id="KW-0812">Transmembrane</keyword>
<evidence type="ECO:0000256" key="1">
    <source>
        <dbReference type="SAM" id="Phobius"/>
    </source>
</evidence>
<organism evidence="2 3">
    <name type="scientific">Kurthia sibirica</name>
    <dbReference type="NCBI Taxonomy" id="202750"/>
    <lineage>
        <taxon>Bacteria</taxon>
        <taxon>Bacillati</taxon>
        <taxon>Bacillota</taxon>
        <taxon>Bacilli</taxon>
        <taxon>Bacillales</taxon>
        <taxon>Caryophanaceae</taxon>
        <taxon>Kurthia</taxon>
    </lineage>
</organism>
<evidence type="ECO:0000313" key="2">
    <source>
        <dbReference type="EMBL" id="PWI23710.1"/>
    </source>
</evidence>
<gene>
    <name evidence="2" type="ORF">DEX24_15830</name>
</gene>
<keyword evidence="3" id="KW-1185">Reference proteome</keyword>
<reference evidence="2 3" key="1">
    <citation type="submission" date="2018-05" db="EMBL/GenBank/DDBJ databases">
        <title>Kurthia sibirica genome sequence.</title>
        <authorList>
            <person name="Maclea K.S."/>
            <person name="Goen A.E."/>
        </authorList>
    </citation>
    <scope>NUCLEOTIDE SEQUENCE [LARGE SCALE GENOMIC DNA]</scope>
    <source>
        <strain evidence="2 3">ATCC 49154</strain>
    </source>
</reference>
<dbReference type="Proteomes" id="UP000245938">
    <property type="component" value="Unassembled WGS sequence"/>
</dbReference>
<dbReference type="InterPro" id="IPR012505">
    <property type="entry name" value="YbbR"/>
</dbReference>
<accession>A0A2U3AGQ8</accession>
<dbReference type="AlphaFoldDB" id="A0A2U3AGQ8"/>
<dbReference type="Gene3D" id="2.170.120.40">
    <property type="entry name" value="YbbR-like domain"/>
    <property type="match status" value="2"/>
</dbReference>
<sequence length="441" mass="48135">MERGQKIMDKYIDTPWILRITALALAVLMFFSVRPNGTGNNVDTTTSGMKSEILQDIPVELRYDDSNFVVTGVPQTVNVKITGPIGIVITTQSGRNAKVVVNVKDKPSGEHVVKFIPEGFSDKLEVEVEPKTVKIMVEERITKDVKVEPEINENQLEDGKYVKSMTTEPQMVTVSGAKSAIESISYVKATVSADKGVNKTFDKTAGVKIFDRDLNILNVDVEPKTVKVKVEIGAYNRSVPLSINQKGKPARGYVVDSLTAKTKNVTIYGSKSDIDQIQQLSVEVDVTDIKKSSTYSGKIVKPTGVTSMSLDNTDVKVKVVKEEDADTSSIKEDDDDVAALPDEEEQQTKTFKNLNIRLSGLDVDKFNQEFISPKTGQVDVKVEGEKSKIDALSASDLSVYVDAAKISEGITELPIKVDGPAGITTSLSLANITMNFTEQTS</sequence>
<dbReference type="InterPro" id="IPR053154">
    <property type="entry name" value="c-di-AMP_regulator"/>
</dbReference>
<keyword evidence="1" id="KW-1133">Transmembrane helix</keyword>
<comment type="caution">
    <text evidence="2">The sequence shown here is derived from an EMBL/GenBank/DDBJ whole genome shotgun (WGS) entry which is preliminary data.</text>
</comment>
<dbReference type="PANTHER" id="PTHR37804:SF1">
    <property type="entry name" value="CDAA REGULATORY PROTEIN CDAR"/>
    <property type="match status" value="1"/>
</dbReference>
<keyword evidence="1" id="KW-0472">Membrane</keyword>
<dbReference type="EMBL" id="QFVR01000032">
    <property type="protein sequence ID" value="PWI23710.1"/>
    <property type="molecule type" value="Genomic_DNA"/>
</dbReference>
<proteinExistence type="predicted"/>
<name>A0A2U3AGQ8_9BACL</name>
<evidence type="ECO:0000313" key="3">
    <source>
        <dbReference type="Proteomes" id="UP000245938"/>
    </source>
</evidence>
<feature type="transmembrane region" description="Helical" evidence="1">
    <location>
        <begin position="16"/>
        <end position="33"/>
    </location>
</feature>
<protein>
    <recommendedName>
        <fullName evidence="4">YbbR-like domain-containing protein</fullName>
    </recommendedName>
</protein>
<evidence type="ECO:0008006" key="4">
    <source>
        <dbReference type="Google" id="ProtNLM"/>
    </source>
</evidence>
<dbReference type="Gene3D" id="2.170.120.30">
    <property type="match status" value="2"/>
</dbReference>